<evidence type="ECO:0000313" key="4">
    <source>
        <dbReference type="Proteomes" id="UP000223749"/>
    </source>
</evidence>
<evidence type="ECO:0000313" key="3">
    <source>
        <dbReference type="EMBL" id="ATP59285.1"/>
    </source>
</evidence>
<name>A0A2D1UCD0_9SPHI</name>
<dbReference type="InterPro" id="IPR006626">
    <property type="entry name" value="PbH1"/>
</dbReference>
<dbReference type="InterPro" id="IPR001478">
    <property type="entry name" value="PDZ"/>
</dbReference>
<feature type="domain" description="PDZ" evidence="2">
    <location>
        <begin position="691"/>
        <end position="773"/>
    </location>
</feature>
<dbReference type="Proteomes" id="UP000223749">
    <property type="component" value="Chromosome"/>
</dbReference>
<feature type="chain" id="PRO_5013810205" evidence="1">
    <location>
        <begin position="21"/>
        <end position="785"/>
    </location>
</feature>
<organism evidence="3 4">
    <name type="scientific">Pedobacter ginsengisoli</name>
    <dbReference type="NCBI Taxonomy" id="363852"/>
    <lineage>
        <taxon>Bacteria</taxon>
        <taxon>Pseudomonadati</taxon>
        <taxon>Bacteroidota</taxon>
        <taxon>Sphingobacteriia</taxon>
        <taxon>Sphingobacteriales</taxon>
        <taxon>Sphingobacteriaceae</taxon>
        <taxon>Pedobacter</taxon>
    </lineage>
</organism>
<feature type="signal peptide" evidence="1">
    <location>
        <begin position="1"/>
        <end position="20"/>
    </location>
</feature>
<dbReference type="SUPFAM" id="SSF51126">
    <property type="entry name" value="Pectin lyase-like"/>
    <property type="match status" value="1"/>
</dbReference>
<protein>
    <submittedName>
        <fullName evidence="3">Peptide-binding protein</fullName>
    </submittedName>
</protein>
<dbReference type="SMART" id="SM00228">
    <property type="entry name" value="PDZ"/>
    <property type="match status" value="1"/>
</dbReference>
<proteinExistence type="predicted"/>
<dbReference type="EMBL" id="CP024091">
    <property type="protein sequence ID" value="ATP59285.1"/>
    <property type="molecule type" value="Genomic_DNA"/>
</dbReference>
<dbReference type="InterPro" id="IPR036034">
    <property type="entry name" value="PDZ_sf"/>
</dbReference>
<dbReference type="OrthoDB" id="9808066at2"/>
<dbReference type="PANTHER" id="PTHR36453">
    <property type="entry name" value="SECRETED PROTEIN-RELATED"/>
    <property type="match status" value="1"/>
</dbReference>
<dbReference type="Gene3D" id="2.30.42.10">
    <property type="match status" value="1"/>
</dbReference>
<dbReference type="SUPFAM" id="SSF50156">
    <property type="entry name" value="PDZ domain-like"/>
    <property type="match status" value="1"/>
</dbReference>
<dbReference type="SMART" id="SM00710">
    <property type="entry name" value="PbH1"/>
    <property type="match status" value="5"/>
</dbReference>
<dbReference type="Gene3D" id="2.160.20.10">
    <property type="entry name" value="Single-stranded right-handed beta-helix, Pectin lyase-like"/>
    <property type="match status" value="2"/>
</dbReference>
<keyword evidence="1" id="KW-0732">Signal</keyword>
<evidence type="ECO:0000259" key="2">
    <source>
        <dbReference type="SMART" id="SM00228"/>
    </source>
</evidence>
<dbReference type="AlphaFoldDB" id="A0A2D1UCD0"/>
<evidence type="ECO:0000256" key="1">
    <source>
        <dbReference type="SAM" id="SignalP"/>
    </source>
</evidence>
<sequence length="785" mass="88062">MKSLFSILFALSLIINQASGKDIYVSPKGNDKNPGTLEKPFASIKKAQLIARNTSGKVVIYLRGGTYYLSETVVFTPEDSRKKNAGLTIKPYANEKVIVSGGTRLNLKWESYKGKIMKARVNGDQMFDQLFINQRQQRMARYPNYNPSVRFFAGSSADALSPERIASWKNPTGGFIHALHKAEWGGYQYQITGKDTEGKLKMEGGYQNNRQMGMHDKYRFVENIFEELDTIGEWFYNKDEKLLYYYPEKSVTNLAAAKVEIPRLKHLFEFKGSEKNPVRNINIEGLELTHTLRTFMQTKEPLLRSDWTIYRGGAVLMEGAESCQVNACYFNHVGGNAVFLSNYNRNNKISGCHIAYAGASGVCFVGDPKAVRSPSFEYGQFVPVNDIDTARGPKTNNYPANCTVENTLMYGLGQIEKQVAGVQISMSMSITATHNTIYDVPRAGINISEGTWGGHEISFNDVFNTVLESGDHGAFNSWGRDRYWNPDVPAMNKIAKDHPALITADVIKTITMHDNRFHCEHGWDIDLDDGSSNYHIYNNVCLNGGLKLREGFYRTVENNVILNNSFHPHVWFENSGDIFRHNIVTRNYYPIGIKFWGKEIDYNFFADQASLEKSQKEGTDKHSAFGNPEFINPSIGDYRVKSTSKALAVGFKSFATDKFGVTSPALRKIAKKAPIPVLKGIEGVSQSQSIEWFGLQIKNLETLGERSATGMPEEIGILVLKVDAGSPFEGVVKANDVILSFKKKTTNKVAELVAEQQKNKSDKTVEITIFRNQSTQNITLDKPLK</sequence>
<dbReference type="Pfam" id="PF13180">
    <property type="entry name" value="PDZ_2"/>
    <property type="match status" value="1"/>
</dbReference>
<gene>
    <name evidence="3" type="ORF">CPT03_17125</name>
</gene>
<dbReference type="InterPro" id="IPR011050">
    <property type="entry name" value="Pectin_lyase_fold/virulence"/>
</dbReference>
<reference evidence="3 4" key="1">
    <citation type="submission" date="2017-10" db="EMBL/GenBank/DDBJ databases">
        <title>Whole genome of Pedobacter ginsengisoli T01R-27 isolated from tomato rhizosphere.</title>
        <authorList>
            <person name="Weon H.-Y."/>
            <person name="Lee S.A."/>
            <person name="Sang M.K."/>
            <person name="Song J."/>
        </authorList>
    </citation>
    <scope>NUCLEOTIDE SEQUENCE [LARGE SCALE GENOMIC DNA]</scope>
    <source>
        <strain evidence="3 4">T01R-27</strain>
    </source>
</reference>
<dbReference type="InterPro" id="IPR012334">
    <property type="entry name" value="Pectin_lyas_fold"/>
</dbReference>
<keyword evidence="4" id="KW-1185">Reference proteome</keyword>
<accession>A0A2D1UCD0</accession>
<dbReference type="KEGG" id="pgs:CPT03_17125"/>
<dbReference type="RefSeq" id="WP_099441156.1">
    <property type="nucleotide sequence ID" value="NZ_CP024091.1"/>
</dbReference>
<dbReference type="PANTHER" id="PTHR36453:SF1">
    <property type="entry name" value="RIGHT HANDED BETA HELIX DOMAIN-CONTAINING PROTEIN"/>
    <property type="match status" value="1"/>
</dbReference>